<name>A0A1Y5SRQ7_9RHOB</name>
<dbReference type="InterPro" id="IPR019301">
    <property type="entry name" value="Flagellar_prot_FlgJ_N"/>
</dbReference>
<organism evidence="2 3">
    <name type="scientific">Palleronia marisminoris</name>
    <dbReference type="NCBI Taxonomy" id="315423"/>
    <lineage>
        <taxon>Bacteria</taxon>
        <taxon>Pseudomonadati</taxon>
        <taxon>Pseudomonadota</taxon>
        <taxon>Alphaproteobacteria</taxon>
        <taxon>Rhodobacterales</taxon>
        <taxon>Roseobacteraceae</taxon>
        <taxon>Palleronia</taxon>
    </lineage>
</organism>
<keyword evidence="3" id="KW-1185">Reference proteome</keyword>
<dbReference type="Proteomes" id="UP000193870">
    <property type="component" value="Unassembled WGS sequence"/>
</dbReference>
<evidence type="ECO:0000313" key="3">
    <source>
        <dbReference type="Proteomes" id="UP000193870"/>
    </source>
</evidence>
<protein>
    <submittedName>
        <fullName evidence="2">Chemotactic signal-response protein CheL</fullName>
    </submittedName>
</protein>
<gene>
    <name evidence="2" type="ORF">PAM7066_02044</name>
</gene>
<evidence type="ECO:0000259" key="1">
    <source>
        <dbReference type="Pfam" id="PF10135"/>
    </source>
</evidence>
<dbReference type="Pfam" id="PF10135">
    <property type="entry name" value="Rod-binding"/>
    <property type="match status" value="1"/>
</dbReference>
<accession>A0A1Y5SRQ7</accession>
<dbReference type="STRING" id="315423.SAMN04488020_10599"/>
<feature type="domain" description="Flagellar protein FlgJ N-terminal" evidence="1">
    <location>
        <begin position="41"/>
        <end position="79"/>
    </location>
</feature>
<proteinExistence type="predicted"/>
<dbReference type="EMBL" id="FWFV01000005">
    <property type="protein sequence ID" value="SLN46774.1"/>
    <property type="molecule type" value="Genomic_DNA"/>
</dbReference>
<evidence type="ECO:0000313" key="2">
    <source>
        <dbReference type="EMBL" id="SLN46774.1"/>
    </source>
</evidence>
<dbReference type="OrthoDB" id="7690273at2"/>
<sequence>MQIDAPGAALPRQVEIRRTAERLETAFLTEMLKGAGIGALEGAFGGGAGEDQFASLLREQYAEKMVQAGGLGLSEHIMRTMMEKANAAGSETTD</sequence>
<dbReference type="AlphaFoldDB" id="A0A1Y5SRQ7"/>
<reference evidence="2 3" key="1">
    <citation type="submission" date="2017-03" db="EMBL/GenBank/DDBJ databases">
        <authorList>
            <person name="Afonso C.L."/>
            <person name="Miller P.J."/>
            <person name="Scott M.A."/>
            <person name="Spackman E."/>
            <person name="Goraichik I."/>
            <person name="Dimitrov K.M."/>
            <person name="Suarez D.L."/>
            <person name="Swayne D.E."/>
        </authorList>
    </citation>
    <scope>NUCLEOTIDE SEQUENCE [LARGE SCALE GENOMIC DNA]</scope>
    <source>
        <strain evidence="2 3">CECT 7066</strain>
    </source>
</reference>